<comment type="caution">
    <text evidence="1">The sequence shown here is derived from an EMBL/GenBank/DDBJ whole genome shotgun (WGS) entry which is preliminary data.</text>
</comment>
<name>A0A9P1C7S7_9DINO</name>
<dbReference type="EMBL" id="CAMXCT020001061">
    <property type="protein sequence ID" value="CAL1139607.1"/>
    <property type="molecule type" value="Genomic_DNA"/>
</dbReference>
<evidence type="ECO:0000313" key="3">
    <source>
        <dbReference type="Proteomes" id="UP001152797"/>
    </source>
</evidence>
<keyword evidence="3" id="KW-1185">Reference proteome</keyword>
<reference evidence="2 3" key="2">
    <citation type="submission" date="2024-05" db="EMBL/GenBank/DDBJ databases">
        <authorList>
            <person name="Chen Y."/>
            <person name="Shah S."/>
            <person name="Dougan E. K."/>
            <person name="Thang M."/>
            <person name="Chan C."/>
        </authorList>
    </citation>
    <scope>NUCLEOTIDE SEQUENCE [LARGE SCALE GENOMIC DNA]</scope>
</reference>
<dbReference type="AlphaFoldDB" id="A0A9P1C7S7"/>
<gene>
    <name evidence="1" type="ORF">C1SCF055_LOCUS13600</name>
</gene>
<accession>A0A9P1C7S7</accession>
<evidence type="ECO:0000313" key="2">
    <source>
        <dbReference type="EMBL" id="CAL4773544.1"/>
    </source>
</evidence>
<organism evidence="1">
    <name type="scientific">Cladocopium goreaui</name>
    <dbReference type="NCBI Taxonomy" id="2562237"/>
    <lineage>
        <taxon>Eukaryota</taxon>
        <taxon>Sar</taxon>
        <taxon>Alveolata</taxon>
        <taxon>Dinophyceae</taxon>
        <taxon>Suessiales</taxon>
        <taxon>Symbiodiniaceae</taxon>
        <taxon>Cladocopium</taxon>
    </lineage>
</organism>
<protein>
    <submittedName>
        <fullName evidence="1">Uncharacterized protein</fullName>
    </submittedName>
</protein>
<dbReference type="EMBL" id="CAMXCT010001061">
    <property type="protein sequence ID" value="CAI3986232.1"/>
    <property type="molecule type" value="Genomic_DNA"/>
</dbReference>
<reference evidence="1" key="1">
    <citation type="submission" date="2022-10" db="EMBL/GenBank/DDBJ databases">
        <authorList>
            <person name="Chen Y."/>
            <person name="Dougan E. K."/>
            <person name="Chan C."/>
            <person name="Rhodes N."/>
            <person name="Thang M."/>
        </authorList>
    </citation>
    <scope>NUCLEOTIDE SEQUENCE</scope>
</reference>
<proteinExistence type="predicted"/>
<dbReference type="EMBL" id="CAMXCT030001061">
    <property type="protein sequence ID" value="CAL4773544.1"/>
    <property type="molecule type" value="Genomic_DNA"/>
</dbReference>
<evidence type="ECO:0000313" key="1">
    <source>
        <dbReference type="EMBL" id="CAI3986232.1"/>
    </source>
</evidence>
<dbReference type="Proteomes" id="UP001152797">
    <property type="component" value="Unassembled WGS sequence"/>
</dbReference>
<sequence length="105" mass="11486">MAGDGAGDAGVQLFDIEAFSYRSFFLGGLLVACLTSEGFSLRVDPAMLGREVYLRISQRLLPRAGAKLLIASAPAERLQMRQSLQQQGIVTWTWAPRSHRPGSCF</sequence>